<feature type="compositionally biased region" description="Basic and acidic residues" evidence="13">
    <location>
        <begin position="83"/>
        <end position="113"/>
    </location>
</feature>
<feature type="region of interest" description="Disordered" evidence="13">
    <location>
        <begin position="82"/>
        <end position="114"/>
    </location>
</feature>
<feature type="region of interest" description="Disordered" evidence="13">
    <location>
        <begin position="1"/>
        <end position="20"/>
    </location>
</feature>
<evidence type="ECO:0000256" key="8">
    <source>
        <dbReference type="ARBA" id="ARBA00023136"/>
    </source>
</evidence>
<keyword evidence="5 11" id="KW-0812">Transmembrane</keyword>
<evidence type="ECO:0000256" key="3">
    <source>
        <dbReference type="ARBA" id="ARBA00022448"/>
    </source>
</evidence>
<keyword evidence="7 12" id="KW-0798">TonB box</keyword>
<dbReference type="GO" id="GO:0009279">
    <property type="term" value="C:cell outer membrane"/>
    <property type="evidence" value="ECO:0007669"/>
    <property type="project" value="UniProtKB-SubCell"/>
</dbReference>
<evidence type="ECO:0000256" key="6">
    <source>
        <dbReference type="ARBA" id="ARBA00022729"/>
    </source>
</evidence>
<evidence type="ECO:0000256" key="4">
    <source>
        <dbReference type="ARBA" id="ARBA00022452"/>
    </source>
</evidence>
<dbReference type="InterPro" id="IPR012910">
    <property type="entry name" value="Plug_dom"/>
</dbReference>
<comment type="similarity">
    <text evidence="2">Belongs to the TonB-dependent receptor family. Hemoglobin/haptoglobin binding protein subfamily.</text>
</comment>
<feature type="domain" description="TonB-dependent receptor-like beta-barrel" evidence="14">
    <location>
        <begin position="314"/>
        <end position="694"/>
    </location>
</feature>
<organism evidence="16 17">
    <name type="scientific">Brumicola pallidula DSM 14239 = ACAM 615</name>
    <dbReference type="NCBI Taxonomy" id="1121922"/>
    <lineage>
        <taxon>Bacteria</taxon>
        <taxon>Pseudomonadati</taxon>
        <taxon>Pseudomonadota</taxon>
        <taxon>Gammaproteobacteria</taxon>
        <taxon>Alteromonadales</taxon>
        <taxon>Alteromonadaceae</taxon>
        <taxon>Brumicola</taxon>
    </lineage>
</organism>
<evidence type="ECO:0000259" key="15">
    <source>
        <dbReference type="Pfam" id="PF07715"/>
    </source>
</evidence>
<feature type="domain" description="TonB-dependent receptor plug" evidence="15">
    <location>
        <begin position="134"/>
        <end position="241"/>
    </location>
</feature>
<dbReference type="EMBL" id="BAEQ01000045">
    <property type="protein sequence ID" value="GAC29501.1"/>
    <property type="molecule type" value="Genomic_DNA"/>
</dbReference>
<comment type="subcellular location">
    <subcellularLocation>
        <location evidence="1 11">Cell outer membrane</location>
        <topology evidence="1 11">Multi-pass membrane protein</topology>
    </subcellularLocation>
</comment>
<keyword evidence="17" id="KW-1185">Reference proteome</keyword>
<accession>K6YZW5</accession>
<evidence type="ECO:0000256" key="9">
    <source>
        <dbReference type="ARBA" id="ARBA00023170"/>
    </source>
</evidence>
<evidence type="ECO:0000256" key="2">
    <source>
        <dbReference type="ARBA" id="ARBA00008143"/>
    </source>
</evidence>
<evidence type="ECO:0000256" key="12">
    <source>
        <dbReference type="RuleBase" id="RU003357"/>
    </source>
</evidence>
<dbReference type="InterPro" id="IPR000531">
    <property type="entry name" value="Beta-barrel_TonB"/>
</dbReference>
<keyword evidence="4 11" id="KW-1134">Transmembrane beta strand</keyword>
<evidence type="ECO:0000256" key="7">
    <source>
        <dbReference type="ARBA" id="ARBA00023077"/>
    </source>
</evidence>
<sequence length="740" mass="82664">MKQQNEATKSSNKMRHTKKHLSIKTSLALRNMIIMSAFHFCKQFVLFIVTVTMFAFKSQAHQSETQTNANSSSPQELMITDTSFDKDKHKHENAENKSKDENMHDDEHMHDDAEHDELESILVTSTRSGRSINNEPIRVEVINSEELQEKAIMRPGNISMLVAETGGVRVQTTSPALGSANIRLQGLYGRYTQLLNDGLALYGGQASSIGLLQIPPTDLSRVEIIKGSASSLYGGSAMGGVINLISRRPSQKPEAEILLNATSRDGQDITTYLAAPINDSFGASLTAGSHHQAKQDLDDDGWIDMAGYERFTARPRLFWDSENGASLYATAGFMTEKREGGTRVGQTVPDGSTFKQNQDSERFDAGLIANVPLGDLLSWKARGSAMVQTHNKQFGDVLDDDRHESYLLESTLSGYTLSSQWVVGLAMQSDSFESEDFPNFNYSYEVPGIFAQTDYEFTEQISTSISARLDDHSEFGSQFSPRISLLYRPDDWTIRASYGRGYFAPTPFVEEIEAAGLSRLEPLNNIRAETAITSSLDIGYQYNKLETNLTFFTSSVDGVTELQALASQTGGPLDRVRLLNAAGKSRIYGSEILLRYKWQDYKLTASYLYLDATEFDATSLSRQRIELTPQHSAGFVAMKEQHGKFRIGFEAYYTGIQRLNGNPFRTESLPYWHLGLMGEITRGRFSWFINAENLLDIRQTKEDSLVLPIRSPDGQWTTNIWSRNDGFIVNAGVRIRLGGY</sequence>
<protein>
    <submittedName>
        <fullName evidence="16">Iron complex outermembrane recepter protein</fullName>
    </submittedName>
</protein>
<dbReference type="InterPro" id="IPR039426">
    <property type="entry name" value="TonB-dep_rcpt-like"/>
</dbReference>
<proteinExistence type="inferred from homology"/>
<keyword evidence="9" id="KW-0675">Receptor</keyword>
<keyword evidence="10 11" id="KW-0998">Cell outer membrane</keyword>
<evidence type="ECO:0000259" key="14">
    <source>
        <dbReference type="Pfam" id="PF00593"/>
    </source>
</evidence>
<evidence type="ECO:0000256" key="13">
    <source>
        <dbReference type="SAM" id="MobiDB-lite"/>
    </source>
</evidence>
<dbReference type="InterPro" id="IPR037066">
    <property type="entry name" value="Plug_dom_sf"/>
</dbReference>
<dbReference type="AlphaFoldDB" id="K6YZW5"/>
<evidence type="ECO:0000256" key="1">
    <source>
        <dbReference type="ARBA" id="ARBA00004571"/>
    </source>
</evidence>
<keyword evidence="8 11" id="KW-0472">Membrane</keyword>
<keyword evidence="6" id="KW-0732">Signal</keyword>
<evidence type="ECO:0000313" key="16">
    <source>
        <dbReference type="EMBL" id="GAC29501.1"/>
    </source>
</evidence>
<dbReference type="GO" id="GO:0015344">
    <property type="term" value="F:siderophore uptake transmembrane transporter activity"/>
    <property type="evidence" value="ECO:0007669"/>
    <property type="project" value="TreeGrafter"/>
</dbReference>
<dbReference type="STRING" id="1121922.GCA_000428905_02142"/>
<name>K6YZW5_9ALTE</name>
<evidence type="ECO:0000256" key="5">
    <source>
        <dbReference type="ARBA" id="ARBA00022692"/>
    </source>
</evidence>
<dbReference type="PROSITE" id="PS52016">
    <property type="entry name" value="TONB_DEPENDENT_REC_3"/>
    <property type="match status" value="1"/>
</dbReference>
<dbReference type="InterPro" id="IPR036942">
    <property type="entry name" value="Beta-barrel_TonB_sf"/>
</dbReference>
<reference evidence="17" key="1">
    <citation type="journal article" date="2014" name="Environ. Microbiol.">
        <title>Comparative genomics of the marine bacterial genus Glaciecola reveals the high degree of genomic diversity and genomic characteristic for cold adaptation.</title>
        <authorList>
            <person name="Qin Q.L."/>
            <person name="Xie B.B."/>
            <person name="Yu Y."/>
            <person name="Shu Y.L."/>
            <person name="Rong J.C."/>
            <person name="Zhang Y.J."/>
            <person name="Zhao D.L."/>
            <person name="Chen X.L."/>
            <person name="Zhang X.Y."/>
            <person name="Chen B."/>
            <person name="Zhou B.C."/>
            <person name="Zhang Y.Z."/>
        </authorList>
    </citation>
    <scope>NUCLEOTIDE SEQUENCE [LARGE SCALE GENOMIC DNA]</scope>
    <source>
        <strain evidence="17">ACAM 615</strain>
    </source>
</reference>
<dbReference type="SUPFAM" id="SSF56935">
    <property type="entry name" value="Porins"/>
    <property type="match status" value="1"/>
</dbReference>
<evidence type="ECO:0000256" key="10">
    <source>
        <dbReference type="ARBA" id="ARBA00023237"/>
    </source>
</evidence>
<dbReference type="Pfam" id="PF07715">
    <property type="entry name" value="Plug"/>
    <property type="match status" value="1"/>
</dbReference>
<dbReference type="GO" id="GO:0044718">
    <property type="term" value="P:siderophore transmembrane transport"/>
    <property type="evidence" value="ECO:0007669"/>
    <property type="project" value="TreeGrafter"/>
</dbReference>
<dbReference type="Gene3D" id="2.40.170.20">
    <property type="entry name" value="TonB-dependent receptor, beta-barrel domain"/>
    <property type="match status" value="1"/>
</dbReference>
<dbReference type="RefSeq" id="WP_006012525.1">
    <property type="nucleotide sequence ID" value="NZ_AUAV01000011.1"/>
</dbReference>
<comment type="caution">
    <text evidence="16">The sequence shown here is derived from an EMBL/GenBank/DDBJ whole genome shotgun (WGS) entry which is preliminary data.</text>
</comment>
<dbReference type="Gene3D" id="2.170.130.10">
    <property type="entry name" value="TonB-dependent receptor, plug domain"/>
    <property type="match status" value="1"/>
</dbReference>
<dbReference type="PANTHER" id="PTHR30069">
    <property type="entry name" value="TONB-DEPENDENT OUTER MEMBRANE RECEPTOR"/>
    <property type="match status" value="1"/>
</dbReference>
<evidence type="ECO:0000313" key="17">
    <source>
        <dbReference type="Proteomes" id="UP000006251"/>
    </source>
</evidence>
<evidence type="ECO:0000256" key="11">
    <source>
        <dbReference type="PROSITE-ProRule" id="PRU01360"/>
    </source>
</evidence>
<feature type="compositionally biased region" description="Polar residues" evidence="13">
    <location>
        <begin position="1"/>
        <end position="11"/>
    </location>
</feature>
<dbReference type="Pfam" id="PF00593">
    <property type="entry name" value="TonB_dep_Rec_b-barrel"/>
    <property type="match status" value="1"/>
</dbReference>
<gene>
    <name evidence="16" type="ORF">GPAL_2647</name>
</gene>
<dbReference type="Proteomes" id="UP000006251">
    <property type="component" value="Unassembled WGS sequence"/>
</dbReference>
<keyword evidence="3 11" id="KW-0813">Transport</keyword>
<dbReference type="PANTHER" id="PTHR30069:SF29">
    <property type="entry name" value="HEMOGLOBIN AND HEMOGLOBIN-HAPTOGLOBIN-BINDING PROTEIN 1-RELATED"/>
    <property type="match status" value="1"/>
</dbReference>